<proteinExistence type="predicted"/>
<protein>
    <submittedName>
        <fullName evidence="2 3">Hydrolase</fullName>
    </submittedName>
</protein>
<keyword evidence="4" id="KW-1185">Reference proteome</keyword>
<evidence type="ECO:0000313" key="5">
    <source>
        <dbReference type="Proteomes" id="UP000187321"/>
    </source>
</evidence>
<organism evidence="3 4">
    <name type="scientific">Natronorubrum daqingense</name>
    <dbReference type="NCBI Taxonomy" id="588898"/>
    <lineage>
        <taxon>Archaea</taxon>
        <taxon>Methanobacteriati</taxon>
        <taxon>Methanobacteriota</taxon>
        <taxon>Stenosarchaea group</taxon>
        <taxon>Halobacteria</taxon>
        <taxon>Halobacteriales</taxon>
        <taxon>Natrialbaceae</taxon>
        <taxon>Natronorubrum</taxon>
    </lineage>
</organism>
<dbReference type="STRING" id="588898.BB347_16260"/>
<dbReference type="AlphaFoldDB" id="A0A1N7ABR0"/>
<dbReference type="KEGG" id="hda:BB347_16260"/>
<dbReference type="Pfam" id="PF04307">
    <property type="entry name" value="YdjM"/>
    <property type="match status" value="1"/>
</dbReference>
<dbReference type="GO" id="GO:0016787">
    <property type="term" value="F:hydrolase activity"/>
    <property type="evidence" value="ECO:0007669"/>
    <property type="project" value="UniProtKB-KW"/>
</dbReference>
<evidence type="ECO:0000313" key="2">
    <source>
        <dbReference type="EMBL" id="APX98041.1"/>
    </source>
</evidence>
<dbReference type="EMBL" id="FTNP01000001">
    <property type="protein sequence ID" value="SIR36535.1"/>
    <property type="molecule type" value="Genomic_DNA"/>
</dbReference>
<gene>
    <name evidence="2" type="ORF">BB347_16260</name>
    <name evidence="3" type="ORF">SAMN05421809_1107</name>
</gene>
<evidence type="ECO:0000313" key="4">
    <source>
        <dbReference type="Proteomes" id="UP000185687"/>
    </source>
</evidence>
<keyword evidence="1" id="KW-1133">Transmembrane helix</keyword>
<name>A0A1N7ABR0_9EURY</name>
<keyword evidence="1" id="KW-0812">Transmembrane</keyword>
<dbReference type="OrthoDB" id="200338at2157"/>
<sequence length="186" mass="20650">MWPWGHFGVAYIVYSLYARGRFGRPPRPEPALAVLAGSQLADLIDKPLAWWFGILPSGRSLAHSLLFAAGLLALVYAAGFALGRLETATAFAIAHLAHVLTDVPPRAFLGYPHGTEFLVWPLLEQPTFRFHDRLFEPPAVVEVLVGPFTNPAIFFFSEWLLFGMAIALWYVDGCPGLEYVRDRIPA</sequence>
<dbReference type="Proteomes" id="UP000185687">
    <property type="component" value="Unassembled WGS sequence"/>
</dbReference>
<evidence type="ECO:0000313" key="3">
    <source>
        <dbReference type="EMBL" id="SIR36535.1"/>
    </source>
</evidence>
<dbReference type="Proteomes" id="UP000187321">
    <property type="component" value="Chromosome"/>
</dbReference>
<dbReference type="InterPro" id="IPR007404">
    <property type="entry name" value="YdjM-like"/>
</dbReference>
<dbReference type="RefSeq" id="WP_076579809.1">
    <property type="nucleotide sequence ID" value="NZ_CP019327.1"/>
</dbReference>
<accession>A0A1N7ABR0</accession>
<dbReference type="GeneID" id="30957529"/>
<keyword evidence="3" id="KW-0378">Hydrolase</keyword>
<reference evidence="2 5" key="1">
    <citation type="submission" date="2017-01" db="EMBL/GenBank/DDBJ databases">
        <title>Complete genome sequence of Haloterrigena daqingensis type strain (JX313T).</title>
        <authorList>
            <person name="Shuang W."/>
        </authorList>
    </citation>
    <scope>NUCLEOTIDE SEQUENCE [LARGE SCALE GENOMIC DNA]</scope>
    <source>
        <strain evidence="2 5">JX313</strain>
    </source>
</reference>
<feature type="transmembrane region" description="Helical" evidence="1">
    <location>
        <begin position="61"/>
        <end position="82"/>
    </location>
</feature>
<evidence type="ECO:0000256" key="1">
    <source>
        <dbReference type="SAM" id="Phobius"/>
    </source>
</evidence>
<reference evidence="3 4" key="2">
    <citation type="submission" date="2017-01" db="EMBL/GenBank/DDBJ databases">
        <authorList>
            <person name="Mah S.A."/>
            <person name="Swanson W.J."/>
            <person name="Moy G.W."/>
            <person name="Vacquier V.D."/>
        </authorList>
    </citation>
    <scope>NUCLEOTIDE SEQUENCE [LARGE SCALE GENOMIC DNA]</scope>
    <source>
        <strain evidence="3 4">CGMCC 1.8909</strain>
    </source>
</reference>
<feature type="transmembrane region" description="Helical" evidence="1">
    <location>
        <begin position="152"/>
        <end position="171"/>
    </location>
</feature>
<keyword evidence="1" id="KW-0472">Membrane</keyword>
<dbReference type="EMBL" id="CP019327">
    <property type="protein sequence ID" value="APX98041.1"/>
    <property type="molecule type" value="Genomic_DNA"/>
</dbReference>